<dbReference type="Gene3D" id="3.30.930.10">
    <property type="entry name" value="Bira Bifunctional Protein, Domain 2"/>
    <property type="match status" value="1"/>
</dbReference>
<dbReference type="PROSITE" id="PS51880">
    <property type="entry name" value="TGS"/>
    <property type="match status" value="1"/>
</dbReference>
<proteinExistence type="inferred from homology"/>
<dbReference type="InterPro" id="IPR033728">
    <property type="entry name" value="ThrRS_core"/>
</dbReference>
<dbReference type="InterPro" id="IPR012947">
    <property type="entry name" value="tRNA_SAD"/>
</dbReference>
<evidence type="ECO:0000256" key="13">
    <source>
        <dbReference type="SAM" id="MobiDB-lite"/>
    </source>
</evidence>
<dbReference type="Pfam" id="PF03129">
    <property type="entry name" value="HGTP_anticodon"/>
    <property type="match status" value="1"/>
</dbReference>
<dbReference type="PRINTS" id="PR01047">
    <property type="entry name" value="TRNASYNTHTHR"/>
</dbReference>
<organism evidence="16 17">
    <name type="scientific">Coniosporium apollinis (strain CBS 100218)</name>
    <name type="common">Rock-inhabiting black yeast</name>
    <dbReference type="NCBI Taxonomy" id="1168221"/>
    <lineage>
        <taxon>Eukaryota</taxon>
        <taxon>Fungi</taxon>
        <taxon>Dikarya</taxon>
        <taxon>Ascomycota</taxon>
        <taxon>Pezizomycotina</taxon>
        <taxon>Dothideomycetes</taxon>
        <taxon>Dothideomycetes incertae sedis</taxon>
        <taxon>Coniosporium</taxon>
    </lineage>
</organism>
<keyword evidence="4" id="KW-0963">Cytoplasm</keyword>
<dbReference type="SUPFAM" id="SSF81271">
    <property type="entry name" value="TGS-like"/>
    <property type="match status" value="1"/>
</dbReference>
<dbReference type="InterPro" id="IPR036621">
    <property type="entry name" value="Anticodon-bd_dom_sf"/>
</dbReference>
<keyword evidence="8" id="KW-0648">Protein biosynthesis</keyword>
<dbReference type="GeneID" id="19903374"/>
<evidence type="ECO:0000256" key="8">
    <source>
        <dbReference type="ARBA" id="ARBA00022917"/>
    </source>
</evidence>
<dbReference type="GO" id="GO:0005524">
    <property type="term" value="F:ATP binding"/>
    <property type="evidence" value="ECO:0007669"/>
    <property type="project" value="UniProtKB-KW"/>
</dbReference>
<accession>R7YYM5</accession>
<sequence>MEAVKDAVEGVKNLAVQDGQKKQKKEKKPKGADSSDARPLELSPPPAYFDHRIRIFEELKAKYDEEVSRKPHEPVTVTLADGKQHVGESWKTSPADIARGISKSLFERTVIARVDGELWDLERPLEKSGRLELLDFEDPEGKKVFWHSSAHILGEAAERRFGCDLCIGPPIEDGFYYEMALPGGEVVQQSDHDPLENLANKIVKEKQRFERLELSKEDLLEMFKTNKYKQHIIKDKIPDGSSTTVYRCGPLIDLCRGPHVPNTGRVKFFKVMKNSASYFLGDANNDSLQRIYGVSFPEKQMMAEHLKYLEEAAKRDHRKIGKEQELFFFHEWSPGSCFFLPHGMVIYNTLQSFLRSEYWKRGYQEVSSPNMYNAALWKQSGHWQHYKDDMFTFEVEKDQWALKPMNCPGHCLLFSHRERSYRELPMRIADFGVLHRNEASGALSGLTRVRRFQQDDTHIFCTEEQIEQEITGLFDFLRTVYGKFGFTFKMKLSTRPDKHLGDVETWDKAEARLSAALDQFTAEGGSQWQLNPGDGAFYGPKIDITISDALKRDHQCATIQLDFMLPRRFNLEYMSPDAAAAKPKSEAPESQPPPPEQSKEDGKLDAVEKELTPGCARPVMIHRAIYGSFERFIAILTEHFAGKWPFWLSPRQALVIPVMPAVNDYVREVQQVFRERGMHVDIDVSGNTMAKKIRSGQLAQYNFIFVVGAAEKDSRTVNIRNRDIPETQKLGELVPLDEAISKLEALRESRALENKM</sequence>
<evidence type="ECO:0000259" key="15">
    <source>
        <dbReference type="PROSITE" id="PS51880"/>
    </source>
</evidence>
<evidence type="ECO:0000256" key="4">
    <source>
        <dbReference type="ARBA" id="ARBA00022490"/>
    </source>
</evidence>
<dbReference type="Proteomes" id="UP000016924">
    <property type="component" value="Unassembled WGS sequence"/>
</dbReference>
<gene>
    <name evidence="16" type="ORF">W97_06063</name>
</gene>
<dbReference type="NCBIfam" id="TIGR00418">
    <property type="entry name" value="thrS"/>
    <property type="match status" value="1"/>
</dbReference>
<keyword evidence="7" id="KW-0067">ATP-binding</keyword>
<dbReference type="OrthoDB" id="5423599at2759"/>
<evidence type="ECO:0000313" key="16">
    <source>
        <dbReference type="EMBL" id="EON66948.1"/>
    </source>
</evidence>
<keyword evidence="6" id="KW-0547">Nucleotide-binding</keyword>
<evidence type="ECO:0000256" key="11">
    <source>
        <dbReference type="ARBA" id="ARBA00049515"/>
    </source>
</evidence>
<evidence type="ECO:0000256" key="5">
    <source>
        <dbReference type="ARBA" id="ARBA00022598"/>
    </source>
</evidence>
<dbReference type="SUPFAM" id="SSF55186">
    <property type="entry name" value="ThrRS/AlaRS common domain"/>
    <property type="match status" value="1"/>
</dbReference>
<dbReference type="CDD" id="cd01667">
    <property type="entry name" value="TGS_ThrRS"/>
    <property type="match status" value="1"/>
</dbReference>
<dbReference type="InterPro" id="IPR006195">
    <property type="entry name" value="aa-tRNA-synth_II"/>
</dbReference>
<evidence type="ECO:0000256" key="7">
    <source>
        <dbReference type="ARBA" id="ARBA00022840"/>
    </source>
</evidence>
<feature type="region of interest" description="Disordered" evidence="13">
    <location>
        <begin position="1"/>
        <end position="46"/>
    </location>
</feature>
<keyword evidence="12" id="KW-0175">Coiled coil</keyword>
<dbReference type="Pfam" id="PF00587">
    <property type="entry name" value="tRNA-synt_2b"/>
    <property type="match status" value="1"/>
</dbReference>
<dbReference type="HAMAP" id="MF_00184">
    <property type="entry name" value="Thr_tRNA_synth"/>
    <property type="match status" value="1"/>
</dbReference>
<evidence type="ECO:0000256" key="2">
    <source>
        <dbReference type="ARBA" id="ARBA00008226"/>
    </source>
</evidence>
<dbReference type="InterPro" id="IPR045864">
    <property type="entry name" value="aa-tRNA-synth_II/BPL/LPL"/>
</dbReference>
<dbReference type="OMA" id="WYADGMY"/>
<evidence type="ECO:0000259" key="14">
    <source>
        <dbReference type="PROSITE" id="PS50862"/>
    </source>
</evidence>
<evidence type="ECO:0000256" key="9">
    <source>
        <dbReference type="ARBA" id="ARBA00023146"/>
    </source>
</evidence>
<dbReference type="CDD" id="cd00771">
    <property type="entry name" value="ThrRS_core"/>
    <property type="match status" value="1"/>
</dbReference>
<dbReference type="STRING" id="1168221.R7YYM5"/>
<comment type="similarity">
    <text evidence="2">Belongs to the class-II aminoacyl-tRNA synthetase family.</text>
</comment>
<dbReference type="HOGENOM" id="CLU_008554_0_1_1"/>
<dbReference type="Pfam" id="PF02824">
    <property type="entry name" value="TGS"/>
    <property type="match status" value="1"/>
</dbReference>
<keyword evidence="17" id="KW-1185">Reference proteome</keyword>
<protein>
    <recommendedName>
        <fullName evidence="3">threonine--tRNA ligase</fullName>
        <ecNumber evidence="3">6.1.1.3</ecNumber>
    </recommendedName>
    <alternativeName>
        <fullName evidence="10">Threonyl-tRNA synthetase</fullName>
    </alternativeName>
</protein>
<evidence type="ECO:0000256" key="12">
    <source>
        <dbReference type="SAM" id="Coils"/>
    </source>
</evidence>
<dbReference type="Pfam" id="PF07973">
    <property type="entry name" value="tRNA_SAD"/>
    <property type="match status" value="1"/>
</dbReference>
<name>R7YYM5_CONA1</name>
<dbReference type="PANTHER" id="PTHR11451:SF46">
    <property type="entry name" value="THREONINE--TRNA LIGASE"/>
    <property type="match status" value="1"/>
</dbReference>
<dbReference type="GO" id="GO:1990825">
    <property type="term" value="F:sequence-specific mRNA binding"/>
    <property type="evidence" value="ECO:0007669"/>
    <property type="project" value="EnsemblFungi"/>
</dbReference>
<dbReference type="InterPro" id="IPR012676">
    <property type="entry name" value="TGS-like"/>
</dbReference>
<dbReference type="RefSeq" id="XP_007782265.1">
    <property type="nucleotide sequence ID" value="XM_007784075.1"/>
</dbReference>
<dbReference type="CDD" id="cd00860">
    <property type="entry name" value="ThrRS_anticodon"/>
    <property type="match status" value="1"/>
</dbReference>
<dbReference type="Gene3D" id="3.40.50.800">
    <property type="entry name" value="Anticodon-binding domain"/>
    <property type="match status" value="1"/>
</dbReference>
<dbReference type="InterPro" id="IPR012675">
    <property type="entry name" value="Beta-grasp_dom_sf"/>
</dbReference>
<feature type="domain" description="TGS" evidence="15">
    <location>
        <begin position="73"/>
        <end position="135"/>
    </location>
</feature>
<dbReference type="InterPro" id="IPR004154">
    <property type="entry name" value="Anticodon-bd"/>
</dbReference>
<dbReference type="SUPFAM" id="SSF55681">
    <property type="entry name" value="Class II aaRS and biotin synthetases"/>
    <property type="match status" value="1"/>
</dbReference>
<feature type="region of interest" description="Disordered" evidence="13">
    <location>
        <begin position="580"/>
        <end position="605"/>
    </location>
</feature>
<dbReference type="eggNOG" id="KOG1637">
    <property type="taxonomic scope" value="Eukaryota"/>
</dbReference>
<feature type="domain" description="Aminoacyl-transfer RNA synthetases class-II family profile" evidence="14">
    <location>
        <begin position="341"/>
        <end position="645"/>
    </location>
</feature>
<dbReference type="FunFam" id="3.40.50.800:FF:000003">
    <property type="entry name" value="Threonine--tRNA ligase 2, cytoplasmic"/>
    <property type="match status" value="1"/>
</dbReference>
<dbReference type="EMBL" id="JH767584">
    <property type="protein sequence ID" value="EON66948.1"/>
    <property type="molecule type" value="Genomic_DNA"/>
</dbReference>
<evidence type="ECO:0000256" key="10">
    <source>
        <dbReference type="ARBA" id="ARBA00031900"/>
    </source>
</evidence>
<dbReference type="EC" id="6.1.1.3" evidence="3"/>
<dbReference type="FunFam" id="3.30.980.10:FF:000005">
    <property type="entry name" value="Threonyl-tRNA synthetase, mitochondrial"/>
    <property type="match status" value="1"/>
</dbReference>
<dbReference type="InterPro" id="IPR002314">
    <property type="entry name" value="aa-tRNA-synt_IIb"/>
</dbReference>
<evidence type="ECO:0000256" key="6">
    <source>
        <dbReference type="ARBA" id="ARBA00022741"/>
    </source>
</evidence>
<dbReference type="InterPro" id="IPR002320">
    <property type="entry name" value="Thr-tRNA-ligase_IIa"/>
</dbReference>
<dbReference type="InterPro" id="IPR004095">
    <property type="entry name" value="TGS"/>
</dbReference>
<dbReference type="FunFam" id="3.10.20.30:FF:000006">
    <property type="entry name" value="Threonine--tRNA ligase, cytoplasmic"/>
    <property type="match status" value="1"/>
</dbReference>
<evidence type="ECO:0000313" key="17">
    <source>
        <dbReference type="Proteomes" id="UP000016924"/>
    </source>
</evidence>
<evidence type="ECO:0000256" key="1">
    <source>
        <dbReference type="ARBA" id="ARBA00004496"/>
    </source>
</evidence>
<dbReference type="PANTHER" id="PTHR11451">
    <property type="entry name" value="THREONINE-TRNA LIGASE"/>
    <property type="match status" value="1"/>
</dbReference>
<dbReference type="Gene3D" id="3.30.980.10">
    <property type="entry name" value="Threonyl-trna Synthetase, Chain A, domain 2"/>
    <property type="match status" value="1"/>
</dbReference>
<keyword evidence="5" id="KW-0436">Ligase</keyword>
<feature type="coiled-coil region" evidence="12">
    <location>
        <begin position="195"/>
        <end position="222"/>
    </location>
</feature>
<keyword evidence="9 16" id="KW-0030">Aminoacyl-tRNA synthetase</keyword>
<reference evidence="17" key="1">
    <citation type="submission" date="2012-06" db="EMBL/GenBank/DDBJ databases">
        <title>The genome sequence of Coniosporium apollinis CBS 100218.</title>
        <authorList>
            <consortium name="The Broad Institute Genome Sequencing Platform"/>
            <person name="Cuomo C."/>
            <person name="Gorbushina A."/>
            <person name="Noack S."/>
            <person name="Walker B."/>
            <person name="Young S.K."/>
            <person name="Zeng Q."/>
            <person name="Gargeya S."/>
            <person name="Fitzgerald M."/>
            <person name="Haas B."/>
            <person name="Abouelleil A."/>
            <person name="Alvarado L."/>
            <person name="Arachchi H.M."/>
            <person name="Berlin A.M."/>
            <person name="Chapman S.B."/>
            <person name="Goldberg J."/>
            <person name="Griggs A."/>
            <person name="Gujja S."/>
            <person name="Hansen M."/>
            <person name="Howarth C."/>
            <person name="Imamovic A."/>
            <person name="Larimer J."/>
            <person name="McCowan C."/>
            <person name="Montmayeur A."/>
            <person name="Murphy C."/>
            <person name="Neiman D."/>
            <person name="Pearson M."/>
            <person name="Priest M."/>
            <person name="Roberts A."/>
            <person name="Saif S."/>
            <person name="Shea T."/>
            <person name="Sisk P."/>
            <person name="Sykes S."/>
            <person name="Wortman J."/>
            <person name="Nusbaum C."/>
            <person name="Birren B."/>
        </authorList>
    </citation>
    <scope>NUCLEOTIDE SEQUENCE [LARGE SCALE GENOMIC DNA]</scope>
    <source>
        <strain evidence="17">CBS 100218</strain>
    </source>
</reference>
<dbReference type="SUPFAM" id="SSF52954">
    <property type="entry name" value="Class II aaRS ABD-related"/>
    <property type="match status" value="1"/>
</dbReference>
<dbReference type="GO" id="GO:0006435">
    <property type="term" value="P:threonyl-tRNA aminoacylation"/>
    <property type="evidence" value="ECO:0007669"/>
    <property type="project" value="EnsemblFungi"/>
</dbReference>
<comment type="subcellular location">
    <subcellularLocation>
        <location evidence="1">Cytoplasm</location>
    </subcellularLocation>
</comment>
<dbReference type="PROSITE" id="PS50862">
    <property type="entry name" value="AA_TRNA_LIGASE_II"/>
    <property type="match status" value="1"/>
</dbReference>
<evidence type="ECO:0000256" key="3">
    <source>
        <dbReference type="ARBA" id="ARBA00013163"/>
    </source>
</evidence>
<dbReference type="AlphaFoldDB" id="R7YYM5"/>
<dbReference type="GO" id="GO:0005739">
    <property type="term" value="C:mitochondrion"/>
    <property type="evidence" value="ECO:0007669"/>
    <property type="project" value="TreeGrafter"/>
</dbReference>
<dbReference type="Gene3D" id="3.10.20.30">
    <property type="match status" value="1"/>
</dbReference>
<dbReference type="GO" id="GO:0004829">
    <property type="term" value="F:threonine-tRNA ligase activity"/>
    <property type="evidence" value="ECO:0007669"/>
    <property type="project" value="UniProtKB-EC"/>
</dbReference>
<dbReference type="SMART" id="SM00863">
    <property type="entry name" value="tRNA_SAD"/>
    <property type="match status" value="1"/>
</dbReference>
<dbReference type="InterPro" id="IPR018163">
    <property type="entry name" value="Thr/Ala-tRNA-synth_IIc_edit"/>
</dbReference>
<feature type="compositionally biased region" description="Basic and acidic residues" evidence="13">
    <location>
        <begin position="29"/>
        <end position="39"/>
    </location>
</feature>
<dbReference type="InterPro" id="IPR047246">
    <property type="entry name" value="ThrRS_anticodon"/>
</dbReference>
<comment type="catalytic activity">
    <reaction evidence="11">
        <text>tRNA(Thr) + L-threonine + ATP = L-threonyl-tRNA(Thr) + AMP + diphosphate + H(+)</text>
        <dbReference type="Rhea" id="RHEA:24624"/>
        <dbReference type="Rhea" id="RHEA-COMP:9670"/>
        <dbReference type="Rhea" id="RHEA-COMP:9704"/>
        <dbReference type="ChEBI" id="CHEBI:15378"/>
        <dbReference type="ChEBI" id="CHEBI:30616"/>
        <dbReference type="ChEBI" id="CHEBI:33019"/>
        <dbReference type="ChEBI" id="CHEBI:57926"/>
        <dbReference type="ChEBI" id="CHEBI:78442"/>
        <dbReference type="ChEBI" id="CHEBI:78534"/>
        <dbReference type="ChEBI" id="CHEBI:456215"/>
        <dbReference type="EC" id="6.1.1.3"/>
    </reaction>
</comment>